<organism evidence="1">
    <name type="scientific">Streptomyces sp. R41</name>
    <dbReference type="NCBI Taxonomy" id="3238632"/>
    <lineage>
        <taxon>Bacteria</taxon>
        <taxon>Bacillati</taxon>
        <taxon>Actinomycetota</taxon>
        <taxon>Actinomycetes</taxon>
        <taxon>Kitasatosporales</taxon>
        <taxon>Streptomycetaceae</taxon>
        <taxon>Streptomyces</taxon>
    </lineage>
</organism>
<proteinExistence type="predicted"/>
<dbReference type="AlphaFoldDB" id="A0AB39R799"/>
<protein>
    <submittedName>
        <fullName evidence="1">Uncharacterized protein</fullName>
    </submittedName>
</protein>
<reference evidence="1" key="1">
    <citation type="submission" date="2024-07" db="EMBL/GenBank/DDBJ databases">
        <authorList>
            <person name="Yu S.T."/>
        </authorList>
    </citation>
    <scope>NUCLEOTIDE SEQUENCE</scope>
    <source>
        <strain evidence="1">R41</strain>
    </source>
</reference>
<evidence type="ECO:0000313" key="1">
    <source>
        <dbReference type="EMBL" id="XDQ50411.1"/>
    </source>
</evidence>
<accession>A0AB39R799</accession>
<dbReference type="RefSeq" id="WP_369243764.1">
    <property type="nucleotide sequence ID" value="NZ_CP163443.1"/>
</dbReference>
<name>A0AB39R799_9ACTN</name>
<sequence length="45" mass="4702">MTTAYVLLDLSVQIVGHAAQARLLAVTREDLGVPLVAAVQGRRAG</sequence>
<dbReference type="EMBL" id="CP163443">
    <property type="protein sequence ID" value="XDQ50411.1"/>
    <property type="molecule type" value="Genomic_DNA"/>
</dbReference>
<gene>
    <name evidence="1" type="ORF">AB5J53_01110</name>
</gene>